<dbReference type="InterPro" id="IPR011705">
    <property type="entry name" value="BACK"/>
</dbReference>
<dbReference type="PROSITE" id="PS50097">
    <property type="entry name" value="BTB"/>
    <property type="match status" value="1"/>
</dbReference>
<evidence type="ECO:0000256" key="3">
    <source>
        <dbReference type="ARBA" id="ARBA00022490"/>
    </source>
</evidence>
<dbReference type="FunFam" id="3.30.710.10:FF:000228">
    <property type="entry name" value="Predicted protein"/>
    <property type="match status" value="1"/>
</dbReference>
<dbReference type="GO" id="GO:0005829">
    <property type="term" value="C:cytosol"/>
    <property type="evidence" value="ECO:0000318"/>
    <property type="project" value="GO_Central"/>
</dbReference>
<evidence type="ECO:0000259" key="5">
    <source>
        <dbReference type="PROSITE" id="PS50097"/>
    </source>
</evidence>
<reference evidence="6 7" key="1">
    <citation type="journal article" date="2007" name="Science">
        <title>Sea anemone genome reveals ancestral eumetazoan gene repertoire and genomic organization.</title>
        <authorList>
            <person name="Putnam N.H."/>
            <person name="Srivastava M."/>
            <person name="Hellsten U."/>
            <person name="Dirks B."/>
            <person name="Chapman J."/>
            <person name="Salamov A."/>
            <person name="Terry A."/>
            <person name="Shapiro H."/>
            <person name="Lindquist E."/>
            <person name="Kapitonov V.V."/>
            <person name="Jurka J."/>
            <person name="Genikhovich G."/>
            <person name="Grigoriev I.V."/>
            <person name="Lucas S.M."/>
            <person name="Steele R.E."/>
            <person name="Finnerty J.R."/>
            <person name="Technau U."/>
            <person name="Martindale M.Q."/>
            <person name="Rokhsar D.S."/>
        </authorList>
    </citation>
    <scope>NUCLEOTIDE SEQUENCE [LARGE SCALE GENOMIC DNA]</scope>
    <source>
        <strain evidence="7">CH2 X CH6</strain>
    </source>
</reference>
<dbReference type="GO" id="GO:0022008">
    <property type="term" value="P:neurogenesis"/>
    <property type="evidence" value="ECO:0000318"/>
    <property type="project" value="GO_Central"/>
</dbReference>
<dbReference type="KEGG" id="nve:5516001"/>
<dbReference type="PhylomeDB" id="A7RWV2"/>
<dbReference type="OrthoDB" id="5961806at2759"/>
<dbReference type="SMART" id="SM00225">
    <property type="entry name" value="BTB"/>
    <property type="match status" value="1"/>
</dbReference>
<dbReference type="Proteomes" id="UP000001593">
    <property type="component" value="Unassembled WGS sequence"/>
</dbReference>
<dbReference type="Pfam" id="PF08005">
    <property type="entry name" value="PHR"/>
    <property type="match status" value="1"/>
</dbReference>
<gene>
    <name evidence="6" type="ORF">NEMVEDRAFT_v1g96103</name>
</gene>
<comment type="pathway">
    <text evidence="2">Protein modification; protein ubiquitination.</text>
</comment>
<dbReference type="AlphaFoldDB" id="A7RWV2"/>
<dbReference type="InterPro" id="IPR000210">
    <property type="entry name" value="BTB/POZ_dom"/>
</dbReference>
<dbReference type="Pfam" id="PF07707">
    <property type="entry name" value="BACK"/>
    <property type="match status" value="1"/>
</dbReference>
<dbReference type="InParanoid" id="A7RWV2"/>
<evidence type="ECO:0000256" key="2">
    <source>
        <dbReference type="ARBA" id="ARBA00004906"/>
    </source>
</evidence>
<keyword evidence="4" id="KW-0833">Ubl conjugation pathway</keyword>
<dbReference type="Gene3D" id="1.25.40.420">
    <property type="match status" value="1"/>
</dbReference>
<organism evidence="6 7">
    <name type="scientific">Nematostella vectensis</name>
    <name type="common">Starlet sea anemone</name>
    <dbReference type="NCBI Taxonomy" id="45351"/>
    <lineage>
        <taxon>Eukaryota</taxon>
        <taxon>Metazoa</taxon>
        <taxon>Cnidaria</taxon>
        <taxon>Anthozoa</taxon>
        <taxon>Hexacorallia</taxon>
        <taxon>Actiniaria</taxon>
        <taxon>Edwardsiidae</taxon>
        <taxon>Nematostella</taxon>
    </lineage>
</organism>
<evidence type="ECO:0000256" key="1">
    <source>
        <dbReference type="ARBA" id="ARBA00004496"/>
    </source>
</evidence>
<dbReference type="PANTHER" id="PTHR45774:SF3">
    <property type="entry name" value="BTB (POZ) DOMAIN-CONTAINING 2B-RELATED"/>
    <property type="match status" value="1"/>
</dbReference>
<dbReference type="PANTHER" id="PTHR45774">
    <property type="entry name" value="BTB/POZ DOMAIN-CONTAINING"/>
    <property type="match status" value="1"/>
</dbReference>
<name>A7RWV2_NEMVE</name>
<dbReference type="EMBL" id="DS469548">
    <property type="protein sequence ID" value="EDO44088.1"/>
    <property type="molecule type" value="Genomic_DNA"/>
</dbReference>
<dbReference type="SMART" id="SM00875">
    <property type="entry name" value="BACK"/>
    <property type="match status" value="1"/>
</dbReference>
<keyword evidence="7" id="KW-1185">Reference proteome</keyword>
<dbReference type="InterPro" id="IPR012983">
    <property type="entry name" value="PHR"/>
</dbReference>
<dbReference type="Gene3D" id="2.60.120.820">
    <property type="entry name" value="PHR domain"/>
    <property type="match status" value="1"/>
</dbReference>
<dbReference type="STRING" id="45351.A7RWV2"/>
<dbReference type="InterPro" id="IPR011333">
    <property type="entry name" value="SKP1/BTB/POZ_sf"/>
</dbReference>
<feature type="domain" description="BTB" evidence="5">
    <location>
        <begin position="27"/>
        <end position="98"/>
    </location>
</feature>
<accession>A7RWV2</accession>
<dbReference type="FunFam" id="1.25.40.420:FF:000008">
    <property type="entry name" value="BTB/POZ domain-containing protein POB1"/>
    <property type="match status" value="1"/>
</dbReference>
<sequence length="417" mass="47114">MSSNAWQPAFKTIKERGKHMWKNPVLSDVEFVVCTSAGEKISIPAHRYVLSVSSPVFEAMFHGAMAESSREISLPDCYAEALSEMLRYAYYDEVKLTGSNAMAVMYLAEKYNFPGLKEKCSHYLQENLEPKDVLFVLPEAMKIQDENLQSHCWELIGEKTEEVVTSDAFLSVTRELLCYILDRDKLRIKEIELFKAVDRWAEHQTSSQGLGTDGESKRRVLGEEAIRRIRFPVISQEQFAKLVLPKDILIKEEIIDIFAHYALPKVSDLFSSKARVTSLSSVTRFMSKEDCGWSYSGGEDSLCIKVSNQVRLVAVSLFGSEGNTYTVELAVEKEGQQVYQQEKRTFSSSELMNPTNGSYYNGFVVSFDHPVTILPNTKYCLRAWINGPNSYYGNNGQSVVKCEDVEFTFMGSATSSS</sequence>
<keyword evidence="3" id="KW-0963">Cytoplasm</keyword>
<dbReference type="FunFam" id="2.60.120.820:FF:000011">
    <property type="entry name" value="Predicted protein"/>
    <property type="match status" value="1"/>
</dbReference>
<evidence type="ECO:0000313" key="6">
    <source>
        <dbReference type="EMBL" id="EDO44088.1"/>
    </source>
</evidence>
<dbReference type="Pfam" id="PF00651">
    <property type="entry name" value="BTB"/>
    <property type="match status" value="1"/>
</dbReference>
<dbReference type="SUPFAM" id="SSF54695">
    <property type="entry name" value="POZ domain"/>
    <property type="match status" value="1"/>
</dbReference>
<evidence type="ECO:0000256" key="4">
    <source>
        <dbReference type="ARBA" id="ARBA00022786"/>
    </source>
</evidence>
<dbReference type="HOGENOM" id="CLU_015899_2_1_1"/>
<dbReference type="OMA" id="WADVECE"/>
<dbReference type="eggNOG" id="KOG2075">
    <property type="taxonomic scope" value="Eukaryota"/>
</dbReference>
<evidence type="ECO:0000313" key="7">
    <source>
        <dbReference type="Proteomes" id="UP000001593"/>
    </source>
</evidence>
<protein>
    <recommendedName>
        <fullName evidence="5">BTB domain-containing protein</fullName>
    </recommendedName>
</protein>
<dbReference type="InterPro" id="IPR038648">
    <property type="entry name" value="PHR_sf"/>
</dbReference>
<comment type="subcellular location">
    <subcellularLocation>
        <location evidence="1">Cytoplasm</location>
    </subcellularLocation>
</comment>
<proteinExistence type="predicted"/>
<dbReference type="Gene3D" id="3.30.710.10">
    <property type="entry name" value="Potassium Channel Kv1.1, Chain A"/>
    <property type="match status" value="1"/>
</dbReference>